<dbReference type="GO" id="GO:0020037">
    <property type="term" value="F:heme binding"/>
    <property type="evidence" value="ECO:0007669"/>
    <property type="project" value="InterPro"/>
</dbReference>
<dbReference type="Pfam" id="PF00067">
    <property type="entry name" value="p450"/>
    <property type="match status" value="1"/>
</dbReference>
<evidence type="ECO:0000256" key="6">
    <source>
        <dbReference type="ARBA" id="ARBA00023033"/>
    </source>
</evidence>
<name>A0A1L7XLP5_9HELO</name>
<dbReference type="GO" id="GO:0004497">
    <property type="term" value="F:monooxygenase activity"/>
    <property type="evidence" value="ECO:0007669"/>
    <property type="project" value="UniProtKB-KW"/>
</dbReference>
<evidence type="ECO:0000256" key="4">
    <source>
        <dbReference type="ARBA" id="ARBA00023002"/>
    </source>
</evidence>
<dbReference type="AlphaFoldDB" id="A0A1L7XLP5"/>
<keyword evidence="8" id="KW-1185">Reference proteome</keyword>
<evidence type="ECO:0000256" key="1">
    <source>
        <dbReference type="ARBA" id="ARBA00001971"/>
    </source>
</evidence>
<evidence type="ECO:0000256" key="3">
    <source>
        <dbReference type="ARBA" id="ARBA00022723"/>
    </source>
</evidence>
<dbReference type="Proteomes" id="UP000184330">
    <property type="component" value="Unassembled WGS sequence"/>
</dbReference>
<keyword evidence="3" id="KW-0479">Metal-binding</keyword>
<dbReference type="GO" id="GO:0016705">
    <property type="term" value="F:oxidoreductase activity, acting on paired donors, with incorporation or reduction of molecular oxygen"/>
    <property type="evidence" value="ECO:0007669"/>
    <property type="project" value="InterPro"/>
</dbReference>
<evidence type="ECO:0000313" key="7">
    <source>
        <dbReference type="EMBL" id="CZR65962.1"/>
    </source>
</evidence>
<dbReference type="Gene3D" id="1.10.630.10">
    <property type="entry name" value="Cytochrome P450"/>
    <property type="match status" value="1"/>
</dbReference>
<comment type="cofactor">
    <cofactor evidence="1">
        <name>heme</name>
        <dbReference type="ChEBI" id="CHEBI:30413"/>
    </cofactor>
</comment>
<gene>
    <name evidence="7" type="ORF">PAC_15862</name>
</gene>
<dbReference type="STRING" id="576137.A0A1L7XLP5"/>
<sequence length="330" mass="37889">MSSVTYGYIATLKSQRASLSSVSQYLSSVREILETSRLLYPTKAFAVATSPPLVILPITMIDEVKNLPETRVSAARELFRRAAGHYSKMGTNSVAAIKALRIDLNRKSTTIPTLVEETTTLSRRRWRSTMTGRRLRYPTWIRDYITPYFSETKKVLEQRKRAKKFPGPSFEEQLHAKRKGPAPPSDEEWMKKYLTTRPMQVESLVRHQLGISWASAHMSTHALTQIIYGLAARPEYQEPLRDELEHVLAECDGELTRVDLSRLRKMESFMKESLRLNPITVGPEIFNGYRFFNTRQMEGEENKQQFGATGPTETFDFGHHTLYHCCGTYL</sequence>
<dbReference type="EMBL" id="FJOG01000034">
    <property type="protein sequence ID" value="CZR65962.1"/>
    <property type="molecule type" value="Genomic_DNA"/>
</dbReference>
<dbReference type="PANTHER" id="PTHR46206">
    <property type="entry name" value="CYTOCHROME P450"/>
    <property type="match status" value="1"/>
</dbReference>
<evidence type="ECO:0000313" key="8">
    <source>
        <dbReference type="Proteomes" id="UP000184330"/>
    </source>
</evidence>
<dbReference type="InterPro" id="IPR001128">
    <property type="entry name" value="Cyt_P450"/>
</dbReference>
<keyword evidence="6" id="KW-0503">Monooxygenase</keyword>
<evidence type="ECO:0000256" key="2">
    <source>
        <dbReference type="ARBA" id="ARBA00010617"/>
    </source>
</evidence>
<proteinExistence type="inferred from homology"/>
<reference evidence="7 8" key="1">
    <citation type="submission" date="2016-03" db="EMBL/GenBank/DDBJ databases">
        <authorList>
            <person name="Ploux O."/>
        </authorList>
    </citation>
    <scope>NUCLEOTIDE SEQUENCE [LARGE SCALE GENOMIC DNA]</scope>
    <source>
        <strain evidence="7 8">UAMH 11012</strain>
    </source>
</reference>
<comment type="similarity">
    <text evidence="2">Belongs to the cytochrome P450 family.</text>
</comment>
<keyword evidence="5" id="KW-0408">Iron</keyword>
<evidence type="ECO:0000256" key="5">
    <source>
        <dbReference type="ARBA" id="ARBA00023004"/>
    </source>
</evidence>
<dbReference type="PANTHER" id="PTHR46206:SF6">
    <property type="entry name" value="CYTOCHROME P450 MONOOXYGENASE AN1598-RELATED"/>
    <property type="match status" value="1"/>
</dbReference>
<keyword evidence="4" id="KW-0560">Oxidoreductase</keyword>
<dbReference type="InterPro" id="IPR036396">
    <property type="entry name" value="Cyt_P450_sf"/>
</dbReference>
<organism evidence="7 8">
    <name type="scientific">Phialocephala subalpina</name>
    <dbReference type="NCBI Taxonomy" id="576137"/>
    <lineage>
        <taxon>Eukaryota</taxon>
        <taxon>Fungi</taxon>
        <taxon>Dikarya</taxon>
        <taxon>Ascomycota</taxon>
        <taxon>Pezizomycotina</taxon>
        <taxon>Leotiomycetes</taxon>
        <taxon>Helotiales</taxon>
        <taxon>Mollisiaceae</taxon>
        <taxon>Phialocephala</taxon>
        <taxon>Phialocephala fortinii species complex</taxon>
    </lineage>
</organism>
<accession>A0A1L7XLP5</accession>
<dbReference type="OrthoDB" id="1844152at2759"/>
<protein>
    <submittedName>
        <fullName evidence="7">Uncharacterized protein</fullName>
    </submittedName>
</protein>
<dbReference type="GO" id="GO:0005506">
    <property type="term" value="F:iron ion binding"/>
    <property type="evidence" value="ECO:0007669"/>
    <property type="project" value="InterPro"/>
</dbReference>
<dbReference type="SUPFAM" id="SSF48264">
    <property type="entry name" value="Cytochrome P450"/>
    <property type="match status" value="1"/>
</dbReference>